<protein>
    <submittedName>
        <fullName evidence="1">Uncharacterized protein</fullName>
    </submittedName>
</protein>
<proteinExistence type="predicted"/>
<organism evidence="1 2">
    <name type="scientific">Naganishia adeliensis</name>
    <dbReference type="NCBI Taxonomy" id="92952"/>
    <lineage>
        <taxon>Eukaryota</taxon>
        <taxon>Fungi</taxon>
        <taxon>Dikarya</taxon>
        <taxon>Basidiomycota</taxon>
        <taxon>Agaricomycotina</taxon>
        <taxon>Tremellomycetes</taxon>
        <taxon>Filobasidiales</taxon>
        <taxon>Filobasidiaceae</taxon>
        <taxon>Naganishia</taxon>
    </lineage>
</organism>
<sequence length="220" mass="23738">MAVMGVLETDAQKAAVGVIELRWRLTAACEELLGVEQIAYGKRGKDVKVGTEGDQKATKQLLETLQDQLDNALAESNRQRCQIQLWPQQEVGKPSTGKADVDVPIAEDDITDLDQALPKLKALVSTSISRLDSSAVGKAHQQEVSTAAGKRDLVVSALFFIVVALTDVISRSLVRPRPVFTREIHSIIAGFHAGDNAYQTLAHYSATDRKSALFDASGGV</sequence>
<accession>A0ACC2WIK8</accession>
<reference evidence="1" key="1">
    <citation type="submission" date="2023-04" db="EMBL/GenBank/DDBJ databases">
        <title>Draft Genome sequencing of Naganishia species isolated from polar environments using Oxford Nanopore Technology.</title>
        <authorList>
            <person name="Leo P."/>
            <person name="Venkateswaran K."/>
        </authorList>
    </citation>
    <scope>NUCLEOTIDE SEQUENCE</scope>
    <source>
        <strain evidence="1">MNA-CCFEE 5262</strain>
    </source>
</reference>
<evidence type="ECO:0000313" key="1">
    <source>
        <dbReference type="EMBL" id="KAJ9111185.1"/>
    </source>
</evidence>
<dbReference type="Proteomes" id="UP001230649">
    <property type="component" value="Unassembled WGS sequence"/>
</dbReference>
<dbReference type="EMBL" id="JASBWS010000020">
    <property type="protein sequence ID" value="KAJ9111185.1"/>
    <property type="molecule type" value="Genomic_DNA"/>
</dbReference>
<evidence type="ECO:0000313" key="2">
    <source>
        <dbReference type="Proteomes" id="UP001230649"/>
    </source>
</evidence>
<keyword evidence="2" id="KW-1185">Reference proteome</keyword>
<name>A0ACC2WIK8_9TREE</name>
<gene>
    <name evidence="1" type="ORF">QFC20_002679</name>
</gene>
<comment type="caution">
    <text evidence="1">The sequence shown here is derived from an EMBL/GenBank/DDBJ whole genome shotgun (WGS) entry which is preliminary data.</text>
</comment>